<keyword evidence="1 2" id="KW-0175">Coiled coil</keyword>
<feature type="coiled-coil region" evidence="2">
    <location>
        <begin position="251"/>
        <end position="319"/>
    </location>
</feature>
<feature type="compositionally biased region" description="Polar residues" evidence="3">
    <location>
        <begin position="113"/>
        <end position="130"/>
    </location>
</feature>
<feature type="compositionally biased region" description="Polar residues" evidence="3">
    <location>
        <begin position="20"/>
        <end position="44"/>
    </location>
</feature>
<organism evidence="5 6">
    <name type="scientific">Piromyces finnis</name>
    <dbReference type="NCBI Taxonomy" id="1754191"/>
    <lineage>
        <taxon>Eukaryota</taxon>
        <taxon>Fungi</taxon>
        <taxon>Fungi incertae sedis</taxon>
        <taxon>Chytridiomycota</taxon>
        <taxon>Chytridiomycota incertae sedis</taxon>
        <taxon>Neocallimastigomycetes</taxon>
        <taxon>Neocallimastigales</taxon>
        <taxon>Neocallimastigaceae</taxon>
        <taxon>Piromyces</taxon>
    </lineage>
</organism>
<evidence type="ECO:0000259" key="4">
    <source>
        <dbReference type="Pfam" id="PF15739"/>
    </source>
</evidence>
<feature type="coiled-coil region" evidence="2">
    <location>
        <begin position="347"/>
        <end position="446"/>
    </location>
</feature>
<feature type="region of interest" description="Disordered" evidence="3">
    <location>
        <begin position="106"/>
        <end position="147"/>
    </location>
</feature>
<sequence length="449" mass="52941">MEKYDYIKYVQNKHEDNVIIPSSTSNQTNDTIKNKESLSQSTSAKDIKENQSINDNNNNNKELSFITHFKSQPIPSPNQIFSINNMASDHSLPSKIPSNFEEANTNFRKDSLPKSSQMPIKNTKPKSPTLINKEEEKESTNDNAHLSNQSSVYKPILPDFKSKLYNQGDLSLQEKILSLENSKKYDVNEHSQKFNNFYRNEKAKKFENYINKELSILKLKKDDNADMRRLEIYSHCMNMICEEFPVYGSLLADIKNEYDKVIQNIKVDQNEIHFLKMQIQKLLAQNENRLLLKYETQKNKDLENQLDDLLAENKSLNYYLNEKKDAFEKFLLNEKENDIGNGISKEDARNAEIIEEYEKKIENLENEIMDQTNEINELKEKQETMVPKKEKEELEHILKSSKDILDNLKKENEEYETSLREQTIKVKNLEKQLKDKENRYMFLIKEYKK</sequence>
<evidence type="ECO:0000313" key="5">
    <source>
        <dbReference type="EMBL" id="ORX42825.1"/>
    </source>
</evidence>
<feature type="domain" description="Translin-associated factor X-interacting protein 1 N-terminal" evidence="4">
    <location>
        <begin position="207"/>
        <end position="316"/>
    </location>
</feature>
<gene>
    <name evidence="5" type="ORF">BCR36DRAFT_586972</name>
</gene>
<dbReference type="OrthoDB" id="2151869at2759"/>
<dbReference type="EMBL" id="MCFH01000059">
    <property type="protein sequence ID" value="ORX42825.1"/>
    <property type="molecule type" value="Genomic_DNA"/>
</dbReference>
<name>A0A1Y1UX77_9FUNG</name>
<evidence type="ECO:0000313" key="6">
    <source>
        <dbReference type="Proteomes" id="UP000193719"/>
    </source>
</evidence>
<feature type="region of interest" description="Disordered" evidence="3">
    <location>
        <begin position="19"/>
        <end position="59"/>
    </location>
</feature>
<dbReference type="AlphaFoldDB" id="A0A1Y1UX77"/>
<proteinExistence type="predicted"/>
<protein>
    <recommendedName>
        <fullName evidence="4">Translin-associated factor X-interacting protein 1 N-terminal domain-containing protein</fullName>
    </recommendedName>
</protein>
<reference evidence="5 6" key="2">
    <citation type="submission" date="2016-08" db="EMBL/GenBank/DDBJ databases">
        <title>Pervasive Adenine N6-methylation of Active Genes in Fungi.</title>
        <authorList>
            <consortium name="DOE Joint Genome Institute"/>
            <person name="Mondo S.J."/>
            <person name="Dannebaum R.O."/>
            <person name="Kuo R.C."/>
            <person name="Labutti K."/>
            <person name="Haridas S."/>
            <person name="Kuo A."/>
            <person name="Salamov A."/>
            <person name="Ahrendt S.R."/>
            <person name="Lipzen A."/>
            <person name="Sullivan W."/>
            <person name="Andreopoulos W.B."/>
            <person name="Clum A."/>
            <person name="Lindquist E."/>
            <person name="Daum C."/>
            <person name="Ramamoorthy G.K."/>
            <person name="Gryganskyi A."/>
            <person name="Culley D."/>
            <person name="Magnuson J.K."/>
            <person name="James T.Y."/>
            <person name="O'Malley M.A."/>
            <person name="Stajich J.E."/>
            <person name="Spatafora J.W."/>
            <person name="Visel A."/>
            <person name="Grigoriev I.V."/>
        </authorList>
    </citation>
    <scope>NUCLEOTIDE SEQUENCE [LARGE SCALE GENOMIC DNA]</scope>
    <source>
        <strain evidence="6">finn</strain>
    </source>
</reference>
<comment type="caution">
    <text evidence="5">The sequence shown here is derived from an EMBL/GenBank/DDBJ whole genome shotgun (WGS) entry which is preliminary data.</text>
</comment>
<evidence type="ECO:0000256" key="3">
    <source>
        <dbReference type="SAM" id="MobiDB-lite"/>
    </source>
</evidence>
<keyword evidence="6" id="KW-1185">Reference proteome</keyword>
<evidence type="ECO:0000256" key="2">
    <source>
        <dbReference type="SAM" id="Coils"/>
    </source>
</evidence>
<evidence type="ECO:0000256" key="1">
    <source>
        <dbReference type="ARBA" id="ARBA00023054"/>
    </source>
</evidence>
<dbReference type="InterPro" id="IPR032755">
    <property type="entry name" value="TSNAXIP1_N"/>
</dbReference>
<dbReference type="Pfam" id="PF15739">
    <property type="entry name" value="TSNAXIP1_N"/>
    <property type="match status" value="1"/>
</dbReference>
<reference evidence="5 6" key="1">
    <citation type="submission" date="2016-08" db="EMBL/GenBank/DDBJ databases">
        <title>Genomes of anaerobic fungi encode conserved fungal cellulosomes for biomass hydrolysis.</title>
        <authorList>
            <consortium name="DOE Joint Genome Institute"/>
            <person name="Haitjema C.H."/>
            <person name="Gilmore S.P."/>
            <person name="Henske J.K."/>
            <person name="Solomon K.V."/>
            <person name="De Groot R."/>
            <person name="Kuo A."/>
            <person name="Mondo S.J."/>
            <person name="Salamov A.A."/>
            <person name="Labutti K."/>
            <person name="Zhao Z."/>
            <person name="Chiniquy J."/>
            <person name="Barry K."/>
            <person name="Brewer H.M."/>
            <person name="Purvine S.O."/>
            <person name="Wright A.T."/>
            <person name="Boxma B."/>
            <person name="Van Alen T."/>
            <person name="Hackstein J.H."/>
            <person name="Baker S.E."/>
            <person name="Grigoriev I.V."/>
            <person name="O'Malley M.A."/>
        </authorList>
    </citation>
    <scope>NUCLEOTIDE SEQUENCE [LARGE SCALE GENOMIC DNA]</scope>
    <source>
        <strain evidence="6">finn</strain>
    </source>
</reference>
<dbReference type="Proteomes" id="UP000193719">
    <property type="component" value="Unassembled WGS sequence"/>
</dbReference>
<accession>A0A1Y1UX77</accession>